<reference evidence="2 3" key="1">
    <citation type="submission" date="2013-03" db="EMBL/GenBank/DDBJ databases">
        <title>The Genome Sequence of Capronia epimyces CBS 606.96.</title>
        <authorList>
            <consortium name="The Broad Institute Genomics Platform"/>
            <person name="Cuomo C."/>
            <person name="de Hoog S."/>
            <person name="Gorbushina A."/>
            <person name="Walker B."/>
            <person name="Young S.K."/>
            <person name="Zeng Q."/>
            <person name="Gargeya S."/>
            <person name="Fitzgerald M."/>
            <person name="Haas B."/>
            <person name="Abouelleil A."/>
            <person name="Allen A.W."/>
            <person name="Alvarado L."/>
            <person name="Arachchi H.M."/>
            <person name="Berlin A.M."/>
            <person name="Chapman S.B."/>
            <person name="Gainer-Dewar J."/>
            <person name="Goldberg J."/>
            <person name="Griggs A."/>
            <person name="Gujja S."/>
            <person name="Hansen M."/>
            <person name="Howarth C."/>
            <person name="Imamovic A."/>
            <person name="Ireland A."/>
            <person name="Larimer J."/>
            <person name="McCowan C."/>
            <person name="Murphy C."/>
            <person name="Pearson M."/>
            <person name="Poon T.W."/>
            <person name="Priest M."/>
            <person name="Roberts A."/>
            <person name="Saif S."/>
            <person name="Shea T."/>
            <person name="Sisk P."/>
            <person name="Sykes S."/>
            <person name="Wortman J."/>
            <person name="Nusbaum C."/>
            <person name="Birren B."/>
        </authorList>
    </citation>
    <scope>NUCLEOTIDE SEQUENCE [LARGE SCALE GENOMIC DNA]</scope>
    <source>
        <strain evidence="2 3">CBS 606.96</strain>
    </source>
</reference>
<sequence length="166" mass="19305">MVTTVEGESIQVDELFQYSACIQLPICRQCRHAVWPEKVADHVRRREHRLSARDARHVQKQVSEWPHLLHDRDVIVKIHEYIRRPVPELDIFTDGKLCNIQTERCRYVCRDEASMKVHWAQHHPGQRGKAGAPCSGRRSNPTHIRRVTLHILGECGTECVSVPRPR</sequence>
<name>W9YAW5_9EURO</name>
<dbReference type="HOGENOM" id="CLU_1602476_0_0_1"/>
<gene>
    <name evidence="2" type="ORF">A1O3_07793</name>
</gene>
<dbReference type="AlphaFoldDB" id="W9YAW5"/>
<comment type="caution">
    <text evidence="2">The sequence shown here is derived from an EMBL/GenBank/DDBJ whole genome shotgun (WGS) entry which is preliminary data.</text>
</comment>
<evidence type="ECO:0000313" key="3">
    <source>
        <dbReference type="Proteomes" id="UP000019478"/>
    </source>
</evidence>
<proteinExistence type="predicted"/>
<keyword evidence="3" id="KW-1185">Reference proteome</keyword>
<organism evidence="2 3">
    <name type="scientific">Capronia epimyces CBS 606.96</name>
    <dbReference type="NCBI Taxonomy" id="1182542"/>
    <lineage>
        <taxon>Eukaryota</taxon>
        <taxon>Fungi</taxon>
        <taxon>Dikarya</taxon>
        <taxon>Ascomycota</taxon>
        <taxon>Pezizomycotina</taxon>
        <taxon>Eurotiomycetes</taxon>
        <taxon>Chaetothyriomycetidae</taxon>
        <taxon>Chaetothyriales</taxon>
        <taxon>Herpotrichiellaceae</taxon>
        <taxon>Capronia</taxon>
    </lineage>
</organism>
<dbReference type="OrthoDB" id="2608216at2759"/>
<evidence type="ECO:0000313" key="2">
    <source>
        <dbReference type="EMBL" id="EXJ79514.1"/>
    </source>
</evidence>
<evidence type="ECO:0000256" key="1">
    <source>
        <dbReference type="SAM" id="MobiDB-lite"/>
    </source>
</evidence>
<dbReference type="InterPro" id="IPR022698">
    <property type="entry name" value="OrsD"/>
</dbReference>
<dbReference type="STRING" id="1182542.W9YAW5"/>
<dbReference type="Proteomes" id="UP000019478">
    <property type="component" value="Unassembled WGS sequence"/>
</dbReference>
<dbReference type="eggNOG" id="ENOG502TGW0">
    <property type="taxonomic scope" value="Eukaryota"/>
</dbReference>
<dbReference type="Pfam" id="PF12013">
    <property type="entry name" value="OrsD"/>
    <property type="match status" value="1"/>
</dbReference>
<dbReference type="GeneID" id="19171888"/>
<accession>W9YAW5</accession>
<protein>
    <submittedName>
        <fullName evidence="2">Uncharacterized protein</fullName>
    </submittedName>
</protein>
<dbReference type="EMBL" id="AMGY01000007">
    <property type="protein sequence ID" value="EXJ79514.1"/>
    <property type="molecule type" value="Genomic_DNA"/>
</dbReference>
<feature type="region of interest" description="Disordered" evidence="1">
    <location>
        <begin position="120"/>
        <end position="140"/>
    </location>
</feature>
<dbReference type="RefSeq" id="XP_007736088.1">
    <property type="nucleotide sequence ID" value="XM_007737898.1"/>
</dbReference>